<protein>
    <recommendedName>
        <fullName evidence="4">Secreted protein</fullName>
    </recommendedName>
</protein>
<dbReference type="InterPro" id="IPR058060">
    <property type="entry name" value="HYC_CC_PP"/>
</dbReference>
<accession>A0A1M6GFK6</accession>
<sequence length="138" mass="15844">MKSFIQKISAVTLALVVLCSTMSFTVNMHYCGKTLVDVSLYKEAKTCEMDMMATSKHETSLMKKMGCCTDKKLQVEGQDELKTSFDTFTLDQQLFIIAYLESYLDLFEGLEEHIIPFKEYPPPFLVKDLQLLNETFLI</sequence>
<proteinExistence type="predicted"/>
<dbReference type="AlphaFoldDB" id="A0A1M6GFK6"/>
<name>A0A1M6GFK6_9FLAO</name>
<evidence type="ECO:0000313" key="3">
    <source>
        <dbReference type="Proteomes" id="UP000184432"/>
    </source>
</evidence>
<gene>
    <name evidence="2" type="ORF">SAMN04488508_105252</name>
</gene>
<dbReference type="Pfam" id="PF26622">
    <property type="entry name" value="DUF8199"/>
    <property type="match status" value="1"/>
</dbReference>
<evidence type="ECO:0000313" key="2">
    <source>
        <dbReference type="EMBL" id="SHJ08663.1"/>
    </source>
</evidence>
<dbReference type="RefSeq" id="WP_073316449.1">
    <property type="nucleotide sequence ID" value="NZ_FQYP01000005.1"/>
</dbReference>
<feature type="signal peptide" evidence="1">
    <location>
        <begin position="1"/>
        <end position="28"/>
    </location>
</feature>
<reference evidence="3" key="1">
    <citation type="submission" date="2016-11" db="EMBL/GenBank/DDBJ databases">
        <authorList>
            <person name="Varghese N."/>
            <person name="Submissions S."/>
        </authorList>
    </citation>
    <scope>NUCLEOTIDE SEQUENCE [LARGE SCALE GENOMIC DNA]</scope>
    <source>
        <strain evidence="3">DSM 22623</strain>
    </source>
</reference>
<dbReference type="OrthoDB" id="1493875at2"/>
<keyword evidence="3" id="KW-1185">Reference proteome</keyword>
<dbReference type="Proteomes" id="UP000184432">
    <property type="component" value="Unassembled WGS sequence"/>
</dbReference>
<dbReference type="InterPro" id="IPR058512">
    <property type="entry name" value="DUF8199"/>
</dbReference>
<organism evidence="2 3">
    <name type="scientific">Aquimarina spongiae</name>
    <dbReference type="NCBI Taxonomy" id="570521"/>
    <lineage>
        <taxon>Bacteria</taxon>
        <taxon>Pseudomonadati</taxon>
        <taxon>Bacteroidota</taxon>
        <taxon>Flavobacteriia</taxon>
        <taxon>Flavobacteriales</taxon>
        <taxon>Flavobacteriaceae</taxon>
        <taxon>Aquimarina</taxon>
    </lineage>
</organism>
<evidence type="ECO:0000256" key="1">
    <source>
        <dbReference type="SAM" id="SignalP"/>
    </source>
</evidence>
<evidence type="ECO:0008006" key="4">
    <source>
        <dbReference type="Google" id="ProtNLM"/>
    </source>
</evidence>
<dbReference type="NCBIfam" id="NF047658">
    <property type="entry name" value="HYC_CC_PP"/>
    <property type="match status" value="1"/>
</dbReference>
<dbReference type="EMBL" id="FQYP01000005">
    <property type="protein sequence ID" value="SHJ08663.1"/>
    <property type="molecule type" value="Genomic_DNA"/>
</dbReference>
<dbReference type="STRING" id="570521.SAMN04488508_105252"/>
<keyword evidence="1" id="KW-0732">Signal</keyword>
<feature type="chain" id="PRO_5009917726" description="Secreted protein" evidence="1">
    <location>
        <begin position="29"/>
        <end position="138"/>
    </location>
</feature>